<dbReference type="InterPro" id="IPR036179">
    <property type="entry name" value="Ig-like_dom_sf"/>
</dbReference>
<sequence length="309" mass="34451">MASPPWCIQGDPGLCDWAITFLLFKISTCGAEIRNISVDLGRNLTLPCSLPDVKNIMWVHEGKEDLQIPRLLIQEDGSLFLMEVDRNDSGVYTCLPANSDSPDVKASIRLRVRTPPPLLSLSVHPSTILALVLWTVEDTGGYPIICFTAQYRLGNSSEDWKPISPNRISPNSRQIEVYKLEPNTTYAFRVWGINQLGKGEVSEIEGRTLMNNQDLGADKFDTRMWLVAVGVVMGTLVVLGLGTCLLLYQECRAPSEIDDQEVIELVPNIILNPGFEGNLRTEHLPADENSNSETMIRFNNNTIIQPRNV</sequence>
<dbReference type="PROSITE" id="PS50835">
    <property type="entry name" value="IG_LIKE"/>
    <property type="match status" value="1"/>
</dbReference>
<dbReference type="AlphaFoldDB" id="A0AAN7ZGM0"/>
<name>A0AAN7ZGM0_9COLE</name>
<dbReference type="PANTHER" id="PTHR13817:SF166">
    <property type="entry name" value="NEURONAL IGCAM-RELATED"/>
    <property type="match status" value="1"/>
</dbReference>
<dbReference type="CDD" id="cd00063">
    <property type="entry name" value="FN3"/>
    <property type="match status" value="1"/>
</dbReference>
<dbReference type="InterPro" id="IPR050964">
    <property type="entry name" value="Striated_Muscle_Regulatory"/>
</dbReference>
<feature type="domain" description="Fibronectin type-III" evidence="4">
    <location>
        <begin position="115"/>
        <end position="212"/>
    </location>
</feature>
<comment type="caution">
    <text evidence="5">The sequence shown here is derived from an EMBL/GenBank/DDBJ whole genome shotgun (WGS) entry which is preliminary data.</text>
</comment>
<gene>
    <name evidence="5" type="ORF">RI129_010567</name>
</gene>
<dbReference type="Pfam" id="PF13927">
    <property type="entry name" value="Ig_3"/>
    <property type="match status" value="1"/>
</dbReference>
<feature type="domain" description="Ig-like" evidence="3">
    <location>
        <begin position="12"/>
        <end position="111"/>
    </location>
</feature>
<keyword evidence="6" id="KW-1185">Reference proteome</keyword>
<dbReference type="SMART" id="SM00409">
    <property type="entry name" value="IG"/>
    <property type="match status" value="1"/>
</dbReference>
<dbReference type="Proteomes" id="UP001329430">
    <property type="component" value="Chromosome 8"/>
</dbReference>
<keyword evidence="1" id="KW-0677">Repeat</keyword>
<keyword evidence="2" id="KW-1133">Transmembrane helix</keyword>
<dbReference type="Pfam" id="PF00041">
    <property type="entry name" value="fn3"/>
    <property type="match status" value="1"/>
</dbReference>
<reference evidence="5 6" key="1">
    <citation type="journal article" date="2024" name="Insects">
        <title>An Improved Chromosome-Level Genome Assembly of the Firefly Pyrocoelia pectoralis.</title>
        <authorList>
            <person name="Fu X."/>
            <person name="Meyer-Rochow V.B."/>
            <person name="Ballantyne L."/>
            <person name="Zhu X."/>
        </authorList>
    </citation>
    <scope>NUCLEOTIDE SEQUENCE [LARGE SCALE GENOMIC DNA]</scope>
    <source>
        <strain evidence="5">XCY_ONT2</strain>
    </source>
</reference>
<dbReference type="InterPro" id="IPR003961">
    <property type="entry name" value="FN3_dom"/>
</dbReference>
<dbReference type="Gene3D" id="2.60.40.10">
    <property type="entry name" value="Immunoglobulins"/>
    <property type="match status" value="2"/>
</dbReference>
<dbReference type="SUPFAM" id="SSF49265">
    <property type="entry name" value="Fibronectin type III"/>
    <property type="match status" value="1"/>
</dbReference>
<dbReference type="EMBL" id="JAVRBK010000008">
    <property type="protein sequence ID" value="KAK5639756.1"/>
    <property type="molecule type" value="Genomic_DNA"/>
</dbReference>
<keyword evidence="2" id="KW-0812">Transmembrane</keyword>
<dbReference type="SMART" id="SM00060">
    <property type="entry name" value="FN3"/>
    <property type="match status" value="1"/>
</dbReference>
<dbReference type="InterPro" id="IPR003599">
    <property type="entry name" value="Ig_sub"/>
</dbReference>
<dbReference type="SUPFAM" id="SSF48726">
    <property type="entry name" value="Immunoglobulin"/>
    <property type="match status" value="1"/>
</dbReference>
<evidence type="ECO:0000259" key="4">
    <source>
        <dbReference type="PROSITE" id="PS50853"/>
    </source>
</evidence>
<dbReference type="InterPro" id="IPR013783">
    <property type="entry name" value="Ig-like_fold"/>
</dbReference>
<dbReference type="PANTHER" id="PTHR13817">
    <property type="entry name" value="TITIN"/>
    <property type="match status" value="1"/>
</dbReference>
<dbReference type="PROSITE" id="PS50853">
    <property type="entry name" value="FN3"/>
    <property type="match status" value="1"/>
</dbReference>
<accession>A0AAN7ZGM0</accession>
<evidence type="ECO:0000259" key="3">
    <source>
        <dbReference type="PROSITE" id="PS50835"/>
    </source>
</evidence>
<evidence type="ECO:0000256" key="2">
    <source>
        <dbReference type="SAM" id="Phobius"/>
    </source>
</evidence>
<dbReference type="InterPro" id="IPR003598">
    <property type="entry name" value="Ig_sub2"/>
</dbReference>
<evidence type="ECO:0000313" key="6">
    <source>
        <dbReference type="Proteomes" id="UP001329430"/>
    </source>
</evidence>
<feature type="transmembrane region" description="Helical" evidence="2">
    <location>
        <begin position="224"/>
        <end position="248"/>
    </location>
</feature>
<dbReference type="InterPro" id="IPR036116">
    <property type="entry name" value="FN3_sf"/>
</dbReference>
<organism evidence="5 6">
    <name type="scientific">Pyrocoelia pectoralis</name>
    <dbReference type="NCBI Taxonomy" id="417401"/>
    <lineage>
        <taxon>Eukaryota</taxon>
        <taxon>Metazoa</taxon>
        <taxon>Ecdysozoa</taxon>
        <taxon>Arthropoda</taxon>
        <taxon>Hexapoda</taxon>
        <taxon>Insecta</taxon>
        <taxon>Pterygota</taxon>
        <taxon>Neoptera</taxon>
        <taxon>Endopterygota</taxon>
        <taxon>Coleoptera</taxon>
        <taxon>Polyphaga</taxon>
        <taxon>Elateriformia</taxon>
        <taxon>Elateroidea</taxon>
        <taxon>Lampyridae</taxon>
        <taxon>Lampyrinae</taxon>
        <taxon>Pyrocoelia</taxon>
    </lineage>
</organism>
<keyword evidence="2" id="KW-0472">Membrane</keyword>
<dbReference type="SMART" id="SM00408">
    <property type="entry name" value="IGc2"/>
    <property type="match status" value="1"/>
</dbReference>
<evidence type="ECO:0000256" key="1">
    <source>
        <dbReference type="ARBA" id="ARBA00022737"/>
    </source>
</evidence>
<dbReference type="InterPro" id="IPR007110">
    <property type="entry name" value="Ig-like_dom"/>
</dbReference>
<evidence type="ECO:0000313" key="5">
    <source>
        <dbReference type="EMBL" id="KAK5639756.1"/>
    </source>
</evidence>
<protein>
    <submittedName>
        <fullName evidence="5">Uncharacterized protein</fullName>
    </submittedName>
</protein>
<proteinExistence type="predicted"/>